<accession>A0ABU8M2M7</accession>
<dbReference type="SUPFAM" id="SSF51679">
    <property type="entry name" value="Bacterial luciferase-like"/>
    <property type="match status" value="1"/>
</dbReference>
<comment type="caution">
    <text evidence="6">The sequence shown here is derived from an EMBL/GenBank/DDBJ whole genome shotgun (WGS) entry which is preliminary data.</text>
</comment>
<evidence type="ECO:0000256" key="2">
    <source>
        <dbReference type="ARBA" id="ARBA00022643"/>
    </source>
</evidence>
<keyword evidence="3" id="KW-0560">Oxidoreductase</keyword>
<evidence type="ECO:0000313" key="7">
    <source>
        <dbReference type="Proteomes" id="UP001369736"/>
    </source>
</evidence>
<dbReference type="RefSeq" id="WP_337702447.1">
    <property type="nucleotide sequence ID" value="NZ_JBBEGM010000003.1"/>
</dbReference>
<keyword evidence="7" id="KW-1185">Reference proteome</keyword>
<organism evidence="6 7">
    <name type="scientific">Actinomycetospora flava</name>
    <dbReference type="NCBI Taxonomy" id="3129232"/>
    <lineage>
        <taxon>Bacteria</taxon>
        <taxon>Bacillati</taxon>
        <taxon>Actinomycetota</taxon>
        <taxon>Actinomycetes</taxon>
        <taxon>Pseudonocardiales</taxon>
        <taxon>Pseudonocardiaceae</taxon>
        <taxon>Actinomycetospora</taxon>
    </lineage>
</organism>
<proteinExistence type="predicted"/>
<evidence type="ECO:0000313" key="6">
    <source>
        <dbReference type="EMBL" id="MEJ2861609.1"/>
    </source>
</evidence>
<dbReference type="Proteomes" id="UP001369736">
    <property type="component" value="Unassembled WGS sequence"/>
</dbReference>
<evidence type="ECO:0000256" key="1">
    <source>
        <dbReference type="ARBA" id="ARBA00022630"/>
    </source>
</evidence>
<protein>
    <submittedName>
        <fullName evidence="6">LLM class flavin-dependent oxidoreductase</fullName>
    </submittedName>
</protein>
<reference evidence="6 7" key="1">
    <citation type="submission" date="2024-03" db="EMBL/GenBank/DDBJ databases">
        <title>Actinomycetospora sp. OC33-EN07, a novel actinomycete isolated from wild orchid (Aerides multiflora).</title>
        <authorList>
            <person name="Suriyachadkun C."/>
        </authorList>
    </citation>
    <scope>NUCLEOTIDE SEQUENCE [LARGE SCALE GENOMIC DNA]</scope>
    <source>
        <strain evidence="6 7">OC33-EN07</strain>
    </source>
</reference>
<keyword evidence="4" id="KW-0503">Monooxygenase</keyword>
<evidence type="ECO:0000256" key="4">
    <source>
        <dbReference type="ARBA" id="ARBA00023033"/>
    </source>
</evidence>
<feature type="domain" description="Luciferase-like" evidence="5">
    <location>
        <begin position="25"/>
        <end position="337"/>
    </location>
</feature>
<name>A0ABU8M2M7_9PSEU</name>
<dbReference type="Pfam" id="PF00296">
    <property type="entry name" value="Bac_luciferase"/>
    <property type="match status" value="1"/>
</dbReference>
<dbReference type="EMBL" id="JBBEGM010000003">
    <property type="protein sequence ID" value="MEJ2861609.1"/>
    <property type="molecule type" value="Genomic_DNA"/>
</dbReference>
<dbReference type="PANTHER" id="PTHR42847:SF4">
    <property type="entry name" value="ALKANESULFONATE MONOOXYGENASE-RELATED"/>
    <property type="match status" value="1"/>
</dbReference>
<evidence type="ECO:0000256" key="3">
    <source>
        <dbReference type="ARBA" id="ARBA00023002"/>
    </source>
</evidence>
<dbReference type="PANTHER" id="PTHR42847">
    <property type="entry name" value="ALKANESULFONATE MONOOXYGENASE"/>
    <property type="match status" value="1"/>
</dbReference>
<evidence type="ECO:0000259" key="5">
    <source>
        <dbReference type="Pfam" id="PF00296"/>
    </source>
</evidence>
<keyword evidence="2" id="KW-0288">FMN</keyword>
<dbReference type="Gene3D" id="3.20.20.30">
    <property type="entry name" value="Luciferase-like domain"/>
    <property type="match status" value="1"/>
</dbReference>
<keyword evidence="1" id="KW-0285">Flavoprotein</keyword>
<gene>
    <name evidence="6" type="ORF">WCD58_10600</name>
</gene>
<dbReference type="InterPro" id="IPR050172">
    <property type="entry name" value="SsuD_RutA_monooxygenase"/>
</dbReference>
<dbReference type="InterPro" id="IPR011251">
    <property type="entry name" value="Luciferase-like_dom"/>
</dbReference>
<sequence>MSVKTLWYLTPADGEYPWSPGGLYPVEPKRYLELARTIDRSGFHGALVATWPNDPFVSASFAAAHTTSMRFLVAVYARMIPARLLAEKALAFDAWSGGRLLINVVNGRDNILTRYGMDTEHDARYELGRDYWQEFRERYREGADSNFPNTPLRMEPVQDGGVPLWGAGDSEAGLDNSGRVLDAYLTMMRPPEHLAAKFDAARGSAAEHGRELTEFGALAGAIVRPRREEARERFRSLFVEAGVERIAEVLDAAVRRRTHGAQDLRTFTARDAQRQGWVDGILAGRLPEPADLELGNGLHAGITAWSPLDIFATGSSAVYYVGTPDEITGHVAEVRRATGLSALILAGWPLTEEAEHVAEHLIPRFDALD</sequence>
<dbReference type="InterPro" id="IPR036661">
    <property type="entry name" value="Luciferase-like_sf"/>
</dbReference>